<comment type="similarity">
    <text evidence="1">Belongs to the TRM112 family.</text>
</comment>
<dbReference type="Proteomes" id="UP001310890">
    <property type="component" value="Unassembled WGS sequence"/>
</dbReference>
<proteinExistence type="inferred from homology"/>
<dbReference type="GO" id="GO:0070476">
    <property type="term" value="P:rRNA (guanine-N7)-methylation"/>
    <property type="evidence" value="ECO:0007669"/>
    <property type="project" value="TreeGrafter"/>
</dbReference>
<dbReference type="Gene3D" id="2.20.25.10">
    <property type="match status" value="1"/>
</dbReference>
<accession>A0AAN7THK4</accession>
<dbReference type="Pfam" id="PF03966">
    <property type="entry name" value="Trm112p"/>
    <property type="match status" value="1"/>
</dbReference>
<evidence type="ECO:0008006" key="5">
    <source>
        <dbReference type="Google" id="ProtNLM"/>
    </source>
</evidence>
<reference evidence="3" key="1">
    <citation type="submission" date="2023-08" db="EMBL/GenBank/DDBJ databases">
        <title>Black Yeasts Isolated from many extreme environments.</title>
        <authorList>
            <person name="Coleine C."/>
            <person name="Stajich J.E."/>
            <person name="Selbmann L."/>
        </authorList>
    </citation>
    <scope>NUCLEOTIDE SEQUENCE</scope>
    <source>
        <strain evidence="3">CCFEE 5401</strain>
    </source>
</reference>
<gene>
    <name evidence="3" type="ORF">LTR62_000646</name>
</gene>
<feature type="region of interest" description="Disordered" evidence="2">
    <location>
        <begin position="110"/>
        <end position="136"/>
    </location>
</feature>
<dbReference type="EMBL" id="JAVRRL010000105">
    <property type="protein sequence ID" value="KAK5107832.1"/>
    <property type="molecule type" value="Genomic_DNA"/>
</dbReference>
<name>A0AAN7THK4_9PEZI</name>
<comment type="caution">
    <text evidence="3">The sequence shown here is derived from an EMBL/GenBank/DDBJ whole genome shotgun (WGS) entry which is preliminary data.</text>
</comment>
<dbReference type="AlphaFoldDB" id="A0AAN7THK4"/>
<evidence type="ECO:0000256" key="1">
    <source>
        <dbReference type="ARBA" id="ARBA00007980"/>
    </source>
</evidence>
<dbReference type="GO" id="GO:0046982">
    <property type="term" value="F:protein heterodimerization activity"/>
    <property type="evidence" value="ECO:0007669"/>
    <property type="project" value="InterPro"/>
</dbReference>
<sequence>MKRNPQTTQQQLFQIHVHPTTEDISIPYLRKARERKEMKILTLNFLTCARKTCKSNAAAFPLHPKDAELEQVETELNPLFLRNILPRLDWEAMKTLTNELGLPNLPAEIPSEDELATPTPTATVSEGEGGIESEPSRTAKDLHTLLMETSIQSGLLVCGNCGHEYAVKEGIANFLLPSHLV</sequence>
<organism evidence="3 4">
    <name type="scientific">Meristemomyces frigidus</name>
    <dbReference type="NCBI Taxonomy" id="1508187"/>
    <lineage>
        <taxon>Eukaryota</taxon>
        <taxon>Fungi</taxon>
        <taxon>Dikarya</taxon>
        <taxon>Ascomycota</taxon>
        <taxon>Pezizomycotina</taxon>
        <taxon>Dothideomycetes</taxon>
        <taxon>Dothideomycetidae</taxon>
        <taxon>Mycosphaerellales</taxon>
        <taxon>Teratosphaeriaceae</taxon>
        <taxon>Meristemomyces</taxon>
    </lineage>
</organism>
<evidence type="ECO:0000313" key="4">
    <source>
        <dbReference type="Proteomes" id="UP001310890"/>
    </source>
</evidence>
<dbReference type="GO" id="GO:0030488">
    <property type="term" value="P:tRNA methylation"/>
    <property type="evidence" value="ECO:0007669"/>
    <property type="project" value="TreeGrafter"/>
</dbReference>
<dbReference type="PANTHER" id="PTHR12773:SF0">
    <property type="entry name" value="MULTIFUNCTIONAL METHYLTRANSFERASE SUBUNIT TRM112-LIKE PROTEIN"/>
    <property type="match status" value="1"/>
</dbReference>
<evidence type="ECO:0000256" key="2">
    <source>
        <dbReference type="SAM" id="MobiDB-lite"/>
    </source>
</evidence>
<protein>
    <recommendedName>
        <fullName evidence="5">Trm112p-domain-containing protein</fullName>
    </recommendedName>
</protein>
<dbReference type="PANTHER" id="PTHR12773">
    <property type="entry name" value="UPF0315 PROTEIN-RELATED"/>
    <property type="match status" value="1"/>
</dbReference>
<evidence type="ECO:0000313" key="3">
    <source>
        <dbReference type="EMBL" id="KAK5107832.1"/>
    </source>
</evidence>
<dbReference type="InterPro" id="IPR039127">
    <property type="entry name" value="Trm112"/>
</dbReference>
<dbReference type="InterPro" id="IPR005651">
    <property type="entry name" value="Trm112-like"/>
</dbReference>